<reference evidence="1" key="1">
    <citation type="journal article" date="2013" name="Genetics">
        <title>The draft genome and transcriptome of Panagrellus redivivus are shaped by the harsh demands of a free-living lifestyle.</title>
        <authorList>
            <person name="Srinivasan J."/>
            <person name="Dillman A.R."/>
            <person name="Macchietto M.G."/>
            <person name="Heikkinen L."/>
            <person name="Lakso M."/>
            <person name="Fracchia K.M."/>
            <person name="Antoshechkin I."/>
            <person name="Mortazavi A."/>
            <person name="Wong G."/>
            <person name="Sternberg P.W."/>
        </authorList>
    </citation>
    <scope>NUCLEOTIDE SEQUENCE [LARGE SCALE GENOMIC DNA]</scope>
    <source>
        <strain evidence="1">MT8872</strain>
    </source>
</reference>
<dbReference type="WBParaSite" id="Pan_g22664.t1">
    <property type="protein sequence ID" value="Pan_g22664.t1"/>
    <property type="gene ID" value="Pan_g22664"/>
</dbReference>
<reference evidence="2" key="2">
    <citation type="submission" date="2020-10" db="UniProtKB">
        <authorList>
            <consortium name="WormBaseParasite"/>
        </authorList>
    </citation>
    <scope>IDENTIFICATION</scope>
</reference>
<sequence length="93" mass="10724">MNLSKEIEDVVLYDGMLLEVEDFDDFFEAIVQYCKHQKNATSIIIRSPALTNAFNPQLKDYVDNRTTFTVKFINGNTVIDQQPLNVFSLTNLF</sequence>
<protein>
    <submittedName>
        <fullName evidence="2">Phage protein</fullName>
    </submittedName>
</protein>
<accession>A0A7E4VLJ8</accession>
<name>A0A7E4VLJ8_PANRE</name>
<proteinExistence type="predicted"/>
<evidence type="ECO:0000313" key="1">
    <source>
        <dbReference type="Proteomes" id="UP000492821"/>
    </source>
</evidence>
<keyword evidence="1" id="KW-1185">Reference proteome</keyword>
<dbReference type="AlphaFoldDB" id="A0A7E4VLJ8"/>
<dbReference type="Proteomes" id="UP000492821">
    <property type="component" value="Unassembled WGS sequence"/>
</dbReference>
<evidence type="ECO:0000313" key="2">
    <source>
        <dbReference type="WBParaSite" id="Pan_g22664.t1"/>
    </source>
</evidence>
<organism evidence="1 2">
    <name type="scientific">Panagrellus redivivus</name>
    <name type="common">Microworm</name>
    <dbReference type="NCBI Taxonomy" id="6233"/>
    <lineage>
        <taxon>Eukaryota</taxon>
        <taxon>Metazoa</taxon>
        <taxon>Ecdysozoa</taxon>
        <taxon>Nematoda</taxon>
        <taxon>Chromadorea</taxon>
        <taxon>Rhabditida</taxon>
        <taxon>Tylenchina</taxon>
        <taxon>Panagrolaimomorpha</taxon>
        <taxon>Panagrolaimoidea</taxon>
        <taxon>Panagrolaimidae</taxon>
        <taxon>Panagrellus</taxon>
    </lineage>
</organism>